<protein>
    <submittedName>
        <fullName evidence="2">Uncharacterized protein</fullName>
    </submittedName>
</protein>
<dbReference type="OrthoDB" id="5426775at2759"/>
<evidence type="ECO:0000313" key="2">
    <source>
        <dbReference type="EMBL" id="KAF1937766.1"/>
    </source>
</evidence>
<feature type="chain" id="PRO_5025583101" evidence="1">
    <location>
        <begin position="21"/>
        <end position="210"/>
    </location>
</feature>
<dbReference type="PANTHER" id="PTHR42470">
    <property type="entry name" value="VAST DOMAIN-CONTAINING PROTEIN"/>
    <property type="match status" value="1"/>
</dbReference>
<keyword evidence="1" id="KW-0732">Signal</keyword>
<dbReference type="Proteomes" id="UP000800038">
    <property type="component" value="Unassembled WGS sequence"/>
</dbReference>
<dbReference type="AlphaFoldDB" id="A0A6A5SGY9"/>
<feature type="signal peptide" evidence="1">
    <location>
        <begin position="1"/>
        <end position="20"/>
    </location>
</feature>
<accession>A0A6A5SGY9</accession>
<dbReference type="PANTHER" id="PTHR42470:SF1">
    <property type="entry name" value="VAST DOMAIN-CONTAINING PROTEIN"/>
    <property type="match status" value="1"/>
</dbReference>
<evidence type="ECO:0000256" key="1">
    <source>
        <dbReference type="SAM" id="SignalP"/>
    </source>
</evidence>
<evidence type="ECO:0000313" key="3">
    <source>
        <dbReference type="Proteomes" id="UP000800038"/>
    </source>
</evidence>
<dbReference type="EMBL" id="ML976126">
    <property type="protein sequence ID" value="KAF1937766.1"/>
    <property type="molecule type" value="Genomic_DNA"/>
</dbReference>
<gene>
    <name evidence="2" type="ORF">EJ02DRAFT_458449</name>
</gene>
<proteinExistence type="predicted"/>
<name>A0A6A5SGY9_9PLEO</name>
<sequence>MGEKAAIGLLCAGLLFKGEAEDGEEKMYSVPEVNLNRAYLPLAPGVTVTADIGKLTQPRLDTAIAYITSQAAELTDIKPALMLYEERTLAKVPLSGKLHFPFLTCQWNSLSGNETHYHASLQGAHDGAFARHAESRCGPRRRSYAAGSHQRILGKGANGFLRLSIERSTPYFCAIFEEPISSPSSSASIAASVVSIKLMLTGDSHRYQDG</sequence>
<reference evidence="2" key="1">
    <citation type="journal article" date="2020" name="Stud. Mycol.">
        <title>101 Dothideomycetes genomes: a test case for predicting lifestyles and emergence of pathogens.</title>
        <authorList>
            <person name="Haridas S."/>
            <person name="Albert R."/>
            <person name="Binder M."/>
            <person name="Bloem J."/>
            <person name="Labutti K."/>
            <person name="Salamov A."/>
            <person name="Andreopoulos B."/>
            <person name="Baker S."/>
            <person name="Barry K."/>
            <person name="Bills G."/>
            <person name="Bluhm B."/>
            <person name="Cannon C."/>
            <person name="Castanera R."/>
            <person name="Culley D."/>
            <person name="Daum C."/>
            <person name="Ezra D."/>
            <person name="Gonzalez J."/>
            <person name="Henrissat B."/>
            <person name="Kuo A."/>
            <person name="Liang C."/>
            <person name="Lipzen A."/>
            <person name="Lutzoni F."/>
            <person name="Magnuson J."/>
            <person name="Mondo S."/>
            <person name="Nolan M."/>
            <person name="Ohm R."/>
            <person name="Pangilinan J."/>
            <person name="Park H.-J."/>
            <person name="Ramirez L."/>
            <person name="Alfaro M."/>
            <person name="Sun H."/>
            <person name="Tritt A."/>
            <person name="Yoshinaga Y."/>
            <person name="Zwiers L.-H."/>
            <person name="Turgeon B."/>
            <person name="Goodwin S."/>
            <person name="Spatafora J."/>
            <person name="Crous P."/>
            <person name="Grigoriev I."/>
        </authorList>
    </citation>
    <scope>NUCLEOTIDE SEQUENCE</scope>
    <source>
        <strain evidence="2">CBS 161.51</strain>
    </source>
</reference>
<organism evidence="2 3">
    <name type="scientific">Clathrospora elynae</name>
    <dbReference type="NCBI Taxonomy" id="706981"/>
    <lineage>
        <taxon>Eukaryota</taxon>
        <taxon>Fungi</taxon>
        <taxon>Dikarya</taxon>
        <taxon>Ascomycota</taxon>
        <taxon>Pezizomycotina</taxon>
        <taxon>Dothideomycetes</taxon>
        <taxon>Pleosporomycetidae</taxon>
        <taxon>Pleosporales</taxon>
        <taxon>Diademaceae</taxon>
        <taxon>Clathrospora</taxon>
    </lineage>
</organism>
<keyword evidence="3" id="KW-1185">Reference proteome</keyword>